<evidence type="ECO:0000256" key="12">
    <source>
        <dbReference type="PIRSR" id="PIRSR001549-1"/>
    </source>
</evidence>
<evidence type="ECO:0000256" key="7">
    <source>
        <dbReference type="ARBA" id="ARBA00022840"/>
    </source>
</evidence>
<dbReference type="InterPro" id="IPR015807">
    <property type="entry name" value="His-tRNA-ligase"/>
</dbReference>
<feature type="binding site" evidence="12">
    <location>
        <begin position="83"/>
        <end position="85"/>
    </location>
    <ligand>
        <name>L-histidine</name>
        <dbReference type="ChEBI" id="CHEBI:57595"/>
    </ligand>
</feature>
<keyword evidence="6 11" id="KW-0547">Nucleotide-binding</keyword>
<evidence type="ECO:0000259" key="13">
    <source>
        <dbReference type="PROSITE" id="PS50862"/>
    </source>
</evidence>
<dbReference type="NCBIfam" id="TIGR00442">
    <property type="entry name" value="hisS"/>
    <property type="match status" value="1"/>
</dbReference>
<dbReference type="InterPro" id="IPR036621">
    <property type="entry name" value="Anticodon-bd_dom_sf"/>
</dbReference>
<comment type="similarity">
    <text evidence="2 11">Belongs to the class-II aminoacyl-tRNA synthetase family.</text>
</comment>
<dbReference type="Gene3D" id="3.40.50.800">
    <property type="entry name" value="Anticodon-binding domain"/>
    <property type="match status" value="1"/>
</dbReference>
<dbReference type="AlphaFoldDB" id="A0A6N8EAN6"/>
<dbReference type="GO" id="GO:0005737">
    <property type="term" value="C:cytoplasm"/>
    <property type="evidence" value="ECO:0007669"/>
    <property type="project" value="UniProtKB-SubCell"/>
</dbReference>
<evidence type="ECO:0000256" key="6">
    <source>
        <dbReference type="ARBA" id="ARBA00022741"/>
    </source>
</evidence>
<dbReference type="GO" id="GO:0004821">
    <property type="term" value="F:histidine-tRNA ligase activity"/>
    <property type="evidence" value="ECO:0007669"/>
    <property type="project" value="UniProtKB-UniRule"/>
</dbReference>
<dbReference type="Pfam" id="PF03129">
    <property type="entry name" value="HGTP_anticodon"/>
    <property type="match status" value="1"/>
</dbReference>
<dbReference type="InterPro" id="IPR041715">
    <property type="entry name" value="HisRS-like_core"/>
</dbReference>
<organism evidence="14 15">
    <name type="scientific">Allochromatium palmeri</name>
    <dbReference type="NCBI Taxonomy" id="231048"/>
    <lineage>
        <taxon>Bacteria</taxon>
        <taxon>Pseudomonadati</taxon>
        <taxon>Pseudomonadota</taxon>
        <taxon>Gammaproteobacteria</taxon>
        <taxon>Chromatiales</taxon>
        <taxon>Chromatiaceae</taxon>
        <taxon>Allochromatium</taxon>
    </lineage>
</organism>
<evidence type="ECO:0000256" key="10">
    <source>
        <dbReference type="ARBA" id="ARBA00047639"/>
    </source>
</evidence>
<feature type="binding site" evidence="12">
    <location>
        <position position="257"/>
    </location>
    <ligand>
        <name>L-histidine</name>
        <dbReference type="ChEBI" id="CHEBI:57595"/>
    </ligand>
</feature>
<keyword evidence="9 11" id="KW-0030">Aminoacyl-tRNA synthetase</keyword>
<comment type="subcellular location">
    <subcellularLocation>
        <location evidence="1 11">Cytoplasm</location>
    </subcellularLocation>
</comment>
<dbReference type="SUPFAM" id="SSF55681">
    <property type="entry name" value="Class II aaRS and biotin synthetases"/>
    <property type="match status" value="1"/>
</dbReference>
<evidence type="ECO:0000256" key="4">
    <source>
        <dbReference type="ARBA" id="ARBA00022490"/>
    </source>
</evidence>
<feature type="domain" description="Aminoacyl-transfer RNA synthetases class-II family profile" evidence="13">
    <location>
        <begin position="1"/>
        <end position="323"/>
    </location>
</feature>
<dbReference type="InterPro" id="IPR045864">
    <property type="entry name" value="aa-tRNA-synth_II/BPL/LPL"/>
</dbReference>
<dbReference type="FunFam" id="3.30.930.10:FF:000005">
    <property type="entry name" value="Histidine--tRNA ligase"/>
    <property type="match status" value="1"/>
</dbReference>
<sequence length="424" mass="47540">MSKYIQAIRGMNDILPERIALWQHIEQTARAVLAGYGYNEIRTPLVEVTELFKRSIGEVTDIVEKEMYSFADRHGDSLSLRPEGTASCVRAAIEHGLLVQPQRLWYQGPMFRYERPQRGRYRQFHQIGVEAFGLTGPDIDIEVILLTARLWRRLGLTGFRLEINTLGDSDERQVYRERLVAYLQARADQLDADSQRRLTTNPLRILDSKHPETQRLLTDAPSLMDVLGEETRSHFERLRAGLDAAGIDYQVNPRLVRGLDYYNRTVFEWITEDLGAQGTVCAGGRYDGLVEQLGGRSTPAVGFAMGLERLVEILEQSGFAPAPRLDAYLVAVGERAEAAAPALAEQLREALPSLRLQAHCGGGSFKSQFKKADKSGARFALILGDEELERGVVGVKDLRGESEQRELRHADLAAILAELIQPED</sequence>
<evidence type="ECO:0000256" key="2">
    <source>
        <dbReference type="ARBA" id="ARBA00008226"/>
    </source>
</evidence>
<dbReference type="InterPro" id="IPR004154">
    <property type="entry name" value="Anticodon-bd"/>
</dbReference>
<evidence type="ECO:0000256" key="3">
    <source>
        <dbReference type="ARBA" id="ARBA00011738"/>
    </source>
</evidence>
<comment type="catalytic activity">
    <reaction evidence="10 11">
        <text>tRNA(His) + L-histidine + ATP = L-histidyl-tRNA(His) + AMP + diphosphate + H(+)</text>
        <dbReference type="Rhea" id="RHEA:17313"/>
        <dbReference type="Rhea" id="RHEA-COMP:9665"/>
        <dbReference type="Rhea" id="RHEA-COMP:9689"/>
        <dbReference type="ChEBI" id="CHEBI:15378"/>
        <dbReference type="ChEBI" id="CHEBI:30616"/>
        <dbReference type="ChEBI" id="CHEBI:33019"/>
        <dbReference type="ChEBI" id="CHEBI:57595"/>
        <dbReference type="ChEBI" id="CHEBI:78442"/>
        <dbReference type="ChEBI" id="CHEBI:78527"/>
        <dbReference type="ChEBI" id="CHEBI:456215"/>
        <dbReference type="EC" id="6.1.1.21"/>
    </reaction>
</comment>
<keyword evidence="5 11" id="KW-0436">Ligase</keyword>
<keyword evidence="15" id="KW-1185">Reference proteome</keyword>
<dbReference type="InterPro" id="IPR004516">
    <property type="entry name" value="HisRS/HisZ"/>
</dbReference>
<name>A0A6N8EAN6_9GAMM</name>
<feature type="binding site" evidence="12">
    <location>
        <begin position="261"/>
        <end position="262"/>
    </location>
    <ligand>
        <name>L-histidine</name>
        <dbReference type="ChEBI" id="CHEBI:57595"/>
    </ligand>
</feature>
<feature type="binding site" evidence="12">
    <location>
        <position position="126"/>
    </location>
    <ligand>
        <name>L-histidine</name>
        <dbReference type="ChEBI" id="CHEBI:57595"/>
    </ligand>
</feature>
<dbReference type="EC" id="6.1.1.21" evidence="11"/>
<dbReference type="EMBL" id="WNKT01000008">
    <property type="protein sequence ID" value="MTW20621.1"/>
    <property type="molecule type" value="Genomic_DNA"/>
</dbReference>
<dbReference type="RefSeq" id="WP_155449215.1">
    <property type="nucleotide sequence ID" value="NZ_WNKT01000008.1"/>
</dbReference>
<reference evidence="14 15" key="1">
    <citation type="submission" date="2019-11" db="EMBL/GenBank/DDBJ databases">
        <title>Whole-genome sequence of the anaerobic purple sulfur bacterium Allochromatium palmeri DSM 15591.</title>
        <authorList>
            <person name="Kyndt J.A."/>
            <person name="Meyer T.E."/>
        </authorList>
    </citation>
    <scope>NUCLEOTIDE SEQUENCE [LARGE SCALE GENOMIC DNA]</scope>
    <source>
        <strain evidence="14 15">DSM 15591</strain>
    </source>
</reference>
<protein>
    <recommendedName>
        <fullName evidence="11">Histidine--tRNA ligase</fullName>
        <ecNumber evidence="11">6.1.1.21</ecNumber>
    </recommendedName>
    <alternativeName>
        <fullName evidence="11">Histidyl-tRNA synthetase</fullName>
        <shortName evidence="11">HisRS</shortName>
    </alternativeName>
</protein>
<feature type="binding site" evidence="12">
    <location>
        <position position="130"/>
    </location>
    <ligand>
        <name>L-histidine</name>
        <dbReference type="ChEBI" id="CHEBI:57595"/>
    </ligand>
</feature>
<proteinExistence type="inferred from homology"/>
<dbReference type="SUPFAM" id="SSF52954">
    <property type="entry name" value="Class II aaRS ABD-related"/>
    <property type="match status" value="1"/>
</dbReference>
<feature type="binding site" evidence="12">
    <location>
        <position position="112"/>
    </location>
    <ligand>
        <name>L-histidine</name>
        <dbReference type="ChEBI" id="CHEBI:57595"/>
    </ligand>
</feature>
<gene>
    <name evidence="11 14" type="primary">hisS</name>
    <name evidence="14" type="ORF">GJ668_05860</name>
</gene>
<keyword evidence="4 11" id="KW-0963">Cytoplasm</keyword>
<evidence type="ECO:0000256" key="1">
    <source>
        <dbReference type="ARBA" id="ARBA00004496"/>
    </source>
</evidence>
<evidence type="ECO:0000256" key="5">
    <source>
        <dbReference type="ARBA" id="ARBA00022598"/>
    </source>
</evidence>
<evidence type="ECO:0000256" key="8">
    <source>
        <dbReference type="ARBA" id="ARBA00022917"/>
    </source>
</evidence>
<dbReference type="PANTHER" id="PTHR43707:SF1">
    <property type="entry name" value="HISTIDINE--TRNA LIGASE, MITOCHONDRIAL-RELATED"/>
    <property type="match status" value="1"/>
</dbReference>
<dbReference type="Pfam" id="PF13393">
    <property type="entry name" value="tRNA-synt_His"/>
    <property type="match status" value="1"/>
</dbReference>
<dbReference type="CDD" id="cd00859">
    <property type="entry name" value="HisRS_anticodon"/>
    <property type="match status" value="1"/>
</dbReference>
<dbReference type="PIRSF" id="PIRSF001549">
    <property type="entry name" value="His-tRNA_synth"/>
    <property type="match status" value="1"/>
</dbReference>
<evidence type="ECO:0000313" key="15">
    <source>
        <dbReference type="Proteomes" id="UP000434044"/>
    </source>
</evidence>
<dbReference type="CDD" id="cd00773">
    <property type="entry name" value="HisRS-like_core"/>
    <property type="match status" value="1"/>
</dbReference>
<dbReference type="HAMAP" id="MF_00127">
    <property type="entry name" value="His_tRNA_synth"/>
    <property type="match status" value="1"/>
</dbReference>
<keyword evidence="8 11" id="KW-0648">Protein biosynthesis</keyword>
<dbReference type="InterPro" id="IPR033656">
    <property type="entry name" value="HisRS_anticodon"/>
</dbReference>
<dbReference type="GO" id="GO:0005524">
    <property type="term" value="F:ATP binding"/>
    <property type="evidence" value="ECO:0007669"/>
    <property type="project" value="UniProtKB-UniRule"/>
</dbReference>
<dbReference type="PANTHER" id="PTHR43707">
    <property type="entry name" value="HISTIDYL-TRNA SYNTHETASE"/>
    <property type="match status" value="1"/>
</dbReference>
<dbReference type="Proteomes" id="UP000434044">
    <property type="component" value="Unassembled WGS sequence"/>
</dbReference>
<dbReference type="OrthoDB" id="9800814at2"/>
<comment type="caution">
    <text evidence="14">The sequence shown here is derived from an EMBL/GenBank/DDBJ whole genome shotgun (WGS) entry which is preliminary data.</text>
</comment>
<dbReference type="InterPro" id="IPR006195">
    <property type="entry name" value="aa-tRNA-synth_II"/>
</dbReference>
<dbReference type="Gene3D" id="3.30.930.10">
    <property type="entry name" value="Bira Bifunctional Protein, Domain 2"/>
    <property type="match status" value="1"/>
</dbReference>
<evidence type="ECO:0000256" key="11">
    <source>
        <dbReference type="HAMAP-Rule" id="MF_00127"/>
    </source>
</evidence>
<dbReference type="PROSITE" id="PS50862">
    <property type="entry name" value="AA_TRNA_LIGASE_II"/>
    <property type="match status" value="1"/>
</dbReference>
<evidence type="ECO:0000313" key="14">
    <source>
        <dbReference type="EMBL" id="MTW20621.1"/>
    </source>
</evidence>
<dbReference type="GO" id="GO:0006427">
    <property type="term" value="P:histidyl-tRNA aminoacylation"/>
    <property type="evidence" value="ECO:0007669"/>
    <property type="project" value="UniProtKB-UniRule"/>
</dbReference>
<accession>A0A6N8EAN6</accession>
<comment type="subunit">
    <text evidence="3 11">Homodimer.</text>
</comment>
<evidence type="ECO:0000256" key="9">
    <source>
        <dbReference type="ARBA" id="ARBA00023146"/>
    </source>
</evidence>
<keyword evidence="7 11" id="KW-0067">ATP-binding</keyword>